<dbReference type="KEGG" id="ctp:CTRG_02973"/>
<feature type="compositionally biased region" description="Acidic residues" evidence="1">
    <location>
        <begin position="582"/>
        <end position="591"/>
    </location>
</feature>
<feature type="region of interest" description="Disordered" evidence="1">
    <location>
        <begin position="355"/>
        <end position="386"/>
    </location>
</feature>
<feature type="compositionally biased region" description="Acidic residues" evidence="1">
    <location>
        <begin position="538"/>
        <end position="549"/>
    </location>
</feature>
<feature type="region of interest" description="Disordered" evidence="1">
    <location>
        <begin position="538"/>
        <end position="591"/>
    </location>
</feature>
<evidence type="ECO:0000313" key="3">
    <source>
        <dbReference type="Proteomes" id="UP000002037"/>
    </source>
</evidence>
<dbReference type="eggNOG" id="ENOG502RQ22">
    <property type="taxonomic scope" value="Eukaryota"/>
</dbReference>
<feature type="compositionally biased region" description="Basic and acidic residues" evidence="1">
    <location>
        <begin position="562"/>
        <end position="574"/>
    </location>
</feature>
<dbReference type="GeneID" id="8298943"/>
<dbReference type="AlphaFoldDB" id="C5M9A1"/>
<protein>
    <recommendedName>
        <fullName evidence="4">BRCT domain-containing protein</fullName>
    </recommendedName>
</protein>
<dbReference type="HOGENOM" id="CLU_032733_0_0_1"/>
<name>C5M9A1_CANTT</name>
<proteinExistence type="predicted"/>
<feature type="compositionally biased region" description="Polar residues" evidence="1">
    <location>
        <begin position="357"/>
        <end position="369"/>
    </location>
</feature>
<feature type="region of interest" description="Disordered" evidence="1">
    <location>
        <begin position="293"/>
        <end position="312"/>
    </location>
</feature>
<dbReference type="OrthoDB" id="4019860at2759"/>
<sequence>MVGRDDGSDFLFHSQKASRDLVEIITGPSNGDKTRLILRIMSRAKSIINGKTYKLKSKTDKPQEIDFTNEKQISIECSNNINDESQRVFPDTPIIIEWVEFNLFANSIDRSIEQLQDCNIDFRVAHDFDKVTHYYSNGTDEDTDNFKLAVIKGIPVLNSQWLELIMSKDKDVTVDDWLLHADYTKLVPNGDQNLLPTCRSNLLDGIKLLSTEEIKWIETIVLDSHKLENELKQKVDADKEFVLVSDVTIDNLQTITKNQLWGYIKKNSLEGLPRNTIKQLKRPAPEPVIEEETIPRSVTVSPDKPKPRKRRKYEKVDRLHFFSLTNTEPTTVTVPSEQVPLAMNEKKVNATPDVVNTVDSDSTSNTKDFTTSDEGRSLPDSQEEVNIKEQIEESIATAERQSNEDTAPTLKVDSYQTDTQLEENGSIIGQKRKQEPIDSKPTKIPKFMPKVTLAEAVIQVKKSNEQEVIELDENIDNLKNLSIVEVVDLIPRKKKDKIEANESLYAGRKNFKRFRKPQKKVNRRRVGLVTIDDRMNCEIDEDDDEEEEGFTNNMETRVSRSQHSEGSEASEAPRKRIGLFLNDDDDSDDEE</sequence>
<evidence type="ECO:0008006" key="4">
    <source>
        <dbReference type="Google" id="ProtNLM"/>
    </source>
</evidence>
<evidence type="ECO:0000313" key="2">
    <source>
        <dbReference type="EMBL" id="EER34155.1"/>
    </source>
</evidence>
<dbReference type="Proteomes" id="UP000002037">
    <property type="component" value="Unassembled WGS sequence"/>
</dbReference>
<evidence type="ECO:0000256" key="1">
    <source>
        <dbReference type="SAM" id="MobiDB-lite"/>
    </source>
</evidence>
<dbReference type="RefSeq" id="XP_002548676.1">
    <property type="nucleotide sequence ID" value="XM_002548630.1"/>
</dbReference>
<organism evidence="2 3">
    <name type="scientific">Candida tropicalis (strain ATCC MYA-3404 / T1)</name>
    <name type="common">Yeast</name>
    <dbReference type="NCBI Taxonomy" id="294747"/>
    <lineage>
        <taxon>Eukaryota</taxon>
        <taxon>Fungi</taxon>
        <taxon>Dikarya</taxon>
        <taxon>Ascomycota</taxon>
        <taxon>Saccharomycotina</taxon>
        <taxon>Pichiomycetes</taxon>
        <taxon>Debaryomycetaceae</taxon>
        <taxon>Candida/Lodderomyces clade</taxon>
        <taxon>Candida</taxon>
    </lineage>
</organism>
<accession>C5M9A1</accession>
<feature type="compositionally biased region" description="Polar residues" evidence="1">
    <location>
        <begin position="550"/>
        <end position="561"/>
    </location>
</feature>
<dbReference type="EMBL" id="GG692397">
    <property type="protein sequence ID" value="EER34155.1"/>
    <property type="molecule type" value="Genomic_DNA"/>
</dbReference>
<keyword evidence="3" id="KW-1185">Reference proteome</keyword>
<reference evidence="2 3" key="1">
    <citation type="journal article" date="2009" name="Nature">
        <title>Evolution of pathogenicity and sexual reproduction in eight Candida genomes.</title>
        <authorList>
            <person name="Butler G."/>
            <person name="Rasmussen M.D."/>
            <person name="Lin M.F."/>
            <person name="Santos M.A."/>
            <person name="Sakthikumar S."/>
            <person name="Munro C.A."/>
            <person name="Rheinbay E."/>
            <person name="Grabherr M."/>
            <person name="Forche A."/>
            <person name="Reedy J.L."/>
            <person name="Agrafioti I."/>
            <person name="Arnaud M.B."/>
            <person name="Bates S."/>
            <person name="Brown A.J."/>
            <person name="Brunke S."/>
            <person name="Costanzo M.C."/>
            <person name="Fitzpatrick D.A."/>
            <person name="de Groot P.W."/>
            <person name="Harris D."/>
            <person name="Hoyer L.L."/>
            <person name="Hube B."/>
            <person name="Klis F.M."/>
            <person name="Kodira C."/>
            <person name="Lennard N."/>
            <person name="Logue M.E."/>
            <person name="Martin R."/>
            <person name="Neiman A.M."/>
            <person name="Nikolaou E."/>
            <person name="Quail M.A."/>
            <person name="Quinn J."/>
            <person name="Santos M.C."/>
            <person name="Schmitzberger F.F."/>
            <person name="Sherlock G."/>
            <person name="Shah P."/>
            <person name="Silverstein K.A."/>
            <person name="Skrzypek M.S."/>
            <person name="Soll D."/>
            <person name="Staggs R."/>
            <person name="Stansfield I."/>
            <person name="Stumpf M.P."/>
            <person name="Sudbery P.E."/>
            <person name="Srikantha T."/>
            <person name="Zeng Q."/>
            <person name="Berman J."/>
            <person name="Berriman M."/>
            <person name="Heitman J."/>
            <person name="Gow N.A."/>
            <person name="Lorenz M.C."/>
            <person name="Birren B.W."/>
            <person name="Kellis M."/>
            <person name="Cuomo C.A."/>
        </authorList>
    </citation>
    <scope>NUCLEOTIDE SEQUENCE [LARGE SCALE GENOMIC DNA]</scope>
    <source>
        <strain evidence="3">ATCC MYA-3404 / T1</strain>
    </source>
</reference>
<gene>
    <name evidence="2" type="ORF">CTRG_02973</name>
</gene>
<dbReference type="VEuPathDB" id="FungiDB:CTRG_02973"/>